<feature type="domain" description="F-box" evidence="1">
    <location>
        <begin position="26"/>
        <end position="73"/>
    </location>
</feature>
<sequence>MASTSASFAGQVSEAKVEETTMAAAFPNLLDLPTEVTTKILRKVGAVEVLKSAQLVCTQWHRLSMDPLFWRTIHVTTPQKSVDDFVGKHGFYATEAVNRSCRQVEDISIAYPSPTLLLHIADCNLRRLRLERCSPDLDCFYLGLSNGVLIKAAKKLPLLEEIEFLYPDDSLQCLEAIGESCPLLKVLKIIRKRKRMIISGNECDGKAFAIAKTMPNLRHLSLLRNRLTNAGLVAILNGCIHLESLDLRGCLSLNLEEASLWQRCAEQIKQLRLPQEYLAESSDGDIPIRMNLSLPHAAANLDITETESSDFWEEEFLAEFLSIGNEIE</sequence>
<accession>A0ABU6T464</accession>
<protein>
    <recommendedName>
        <fullName evidence="1">F-box domain-containing protein</fullName>
    </recommendedName>
</protein>
<organism evidence="2 3">
    <name type="scientific">Stylosanthes scabra</name>
    <dbReference type="NCBI Taxonomy" id="79078"/>
    <lineage>
        <taxon>Eukaryota</taxon>
        <taxon>Viridiplantae</taxon>
        <taxon>Streptophyta</taxon>
        <taxon>Embryophyta</taxon>
        <taxon>Tracheophyta</taxon>
        <taxon>Spermatophyta</taxon>
        <taxon>Magnoliopsida</taxon>
        <taxon>eudicotyledons</taxon>
        <taxon>Gunneridae</taxon>
        <taxon>Pentapetalae</taxon>
        <taxon>rosids</taxon>
        <taxon>fabids</taxon>
        <taxon>Fabales</taxon>
        <taxon>Fabaceae</taxon>
        <taxon>Papilionoideae</taxon>
        <taxon>50 kb inversion clade</taxon>
        <taxon>dalbergioids sensu lato</taxon>
        <taxon>Dalbergieae</taxon>
        <taxon>Pterocarpus clade</taxon>
        <taxon>Stylosanthes</taxon>
    </lineage>
</organism>
<dbReference type="InterPro" id="IPR036047">
    <property type="entry name" value="F-box-like_dom_sf"/>
</dbReference>
<dbReference type="SUPFAM" id="SSF81383">
    <property type="entry name" value="F-box domain"/>
    <property type="match status" value="1"/>
</dbReference>
<dbReference type="Gene3D" id="1.20.1280.50">
    <property type="match status" value="1"/>
</dbReference>
<reference evidence="2 3" key="1">
    <citation type="journal article" date="2023" name="Plants (Basel)">
        <title>Bridging the Gap: Combining Genomics and Transcriptomics Approaches to Understand Stylosanthes scabra, an Orphan Legume from the Brazilian Caatinga.</title>
        <authorList>
            <person name="Ferreira-Neto J.R.C."/>
            <person name="da Silva M.D."/>
            <person name="Binneck E."/>
            <person name="de Melo N.F."/>
            <person name="da Silva R.H."/>
            <person name="de Melo A.L.T.M."/>
            <person name="Pandolfi V."/>
            <person name="Bustamante F.O."/>
            <person name="Brasileiro-Vidal A.C."/>
            <person name="Benko-Iseppon A.M."/>
        </authorList>
    </citation>
    <scope>NUCLEOTIDE SEQUENCE [LARGE SCALE GENOMIC DNA]</scope>
    <source>
        <tissue evidence="2">Leaves</tissue>
    </source>
</reference>
<evidence type="ECO:0000313" key="2">
    <source>
        <dbReference type="EMBL" id="MED6143309.1"/>
    </source>
</evidence>
<proteinExistence type="predicted"/>
<comment type="caution">
    <text evidence="2">The sequence shown here is derived from an EMBL/GenBank/DDBJ whole genome shotgun (WGS) entry which is preliminary data.</text>
</comment>
<dbReference type="Pfam" id="PF12937">
    <property type="entry name" value="F-box-like"/>
    <property type="match status" value="1"/>
</dbReference>
<dbReference type="EMBL" id="JASCZI010090630">
    <property type="protein sequence ID" value="MED6143309.1"/>
    <property type="molecule type" value="Genomic_DNA"/>
</dbReference>
<dbReference type="InterPro" id="IPR001810">
    <property type="entry name" value="F-box_dom"/>
</dbReference>
<dbReference type="SUPFAM" id="SSF52047">
    <property type="entry name" value="RNI-like"/>
    <property type="match status" value="1"/>
</dbReference>
<evidence type="ECO:0000313" key="3">
    <source>
        <dbReference type="Proteomes" id="UP001341840"/>
    </source>
</evidence>
<name>A0ABU6T464_9FABA</name>
<dbReference type="Proteomes" id="UP001341840">
    <property type="component" value="Unassembled WGS sequence"/>
</dbReference>
<dbReference type="Gene3D" id="3.80.10.10">
    <property type="entry name" value="Ribonuclease Inhibitor"/>
    <property type="match status" value="1"/>
</dbReference>
<keyword evidence="3" id="KW-1185">Reference proteome</keyword>
<dbReference type="CDD" id="cd22164">
    <property type="entry name" value="F-box_AtSKIP19-like"/>
    <property type="match status" value="1"/>
</dbReference>
<gene>
    <name evidence="2" type="ORF">PIB30_004810</name>
</gene>
<dbReference type="PANTHER" id="PTHR38926">
    <property type="entry name" value="F-BOX DOMAIN CONTAINING PROTEIN, EXPRESSED"/>
    <property type="match status" value="1"/>
</dbReference>
<evidence type="ECO:0000259" key="1">
    <source>
        <dbReference type="PROSITE" id="PS50181"/>
    </source>
</evidence>
<dbReference type="InterPro" id="IPR032675">
    <property type="entry name" value="LRR_dom_sf"/>
</dbReference>
<dbReference type="PANTHER" id="PTHR38926:SF2">
    <property type="entry name" value="F-BOX_LRR-REPEAT PROTEIN 21-RELATED"/>
    <property type="match status" value="1"/>
</dbReference>
<dbReference type="PROSITE" id="PS50181">
    <property type="entry name" value="FBOX"/>
    <property type="match status" value="1"/>
</dbReference>